<dbReference type="PROSITE" id="PS51318">
    <property type="entry name" value="TAT"/>
    <property type="match status" value="1"/>
</dbReference>
<dbReference type="InterPro" id="IPR003961">
    <property type="entry name" value="FN3_dom"/>
</dbReference>
<dbReference type="AlphaFoldDB" id="M0PJE1"/>
<feature type="region of interest" description="Disordered" evidence="1">
    <location>
        <begin position="312"/>
        <end position="331"/>
    </location>
</feature>
<dbReference type="OrthoDB" id="327402at2157"/>
<dbReference type="InterPro" id="IPR006311">
    <property type="entry name" value="TAT_signal"/>
</dbReference>
<accession>M0PJE1</accession>
<evidence type="ECO:0000313" key="4">
    <source>
        <dbReference type="Proteomes" id="UP000011546"/>
    </source>
</evidence>
<dbReference type="Gene3D" id="2.60.40.10">
    <property type="entry name" value="Immunoglobulins"/>
    <property type="match status" value="2"/>
</dbReference>
<protein>
    <recommendedName>
        <fullName evidence="2">Fibronectin type-III domain-containing protein</fullName>
    </recommendedName>
</protein>
<evidence type="ECO:0000313" key="3">
    <source>
        <dbReference type="EMBL" id="EMA70023.1"/>
    </source>
</evidence>
<keyword evidence="4" id="KW-1185">Reference proteome</keyword>
<comment type="caution">
    <text evidence="3">The sequence shown here is derived from an EMBL/GenBank/DDBJ whole genome shotgun (WGS) entry which is preliminary data.</text>
</comment>
<dbReference type="RefSeq" id="WP_008846935.1">
    <property type="nucleotide sequence ID" value="NZ_AOJH01000006.1"/>
</dbReference>
<feature type="compositionally biased region" description="Polar residues" evidence="1">
    <location>
        <begin position="312"/>
        <end position="327"/>
    </location>
</feature>
<organism evidence="3 4">
    <name type="scientific">Halorubrum kocurii JCM 14978</name>
    <dbReference type="NCBI Taxonomy" id="1230456"/>
    <lineage>
        <taxon>Archaea</taxon>
        <taxon>Methanobacteriati</taxon>
        <taxon>Methanobacteriota</taxon>
        <taxon>Stenosarchaea group</taxon>
        <taxon>Halobacteria</taxon>
        <taxon>Halobacteriales</taxon>
        <taxon>Haloferacaceae</taxon>
        <taxon>Halorubrum</taxon>
    </lineage>
</organism>
<evidence type="ECO:0000259" key="2">
    <source>
        <dbReference type="PROSITE" id="PS50853"/>
    </source>
</evidence>
<dbReference type="PROSITE" id="PS50853">
    <property type="entry name" value="FN3"/>
    <property type="match status" value="1"/>
</dbReference>
<dbReference type="SUPFAM" id="SSF49265">
    <property type="entry name" value="Fibronectin type III"/>
    <property type="match status" value="1"/>
</dbReference>
<dbReference type="Proteomes" id="UP000011546">
    <property type="component" value="Unassembled WGS sequence"/>
</dbReference>
<reference evidence="3 4" key="1">
    <citation type="journal article" date="2014" name="PLoS Genet.">
        <title>Phylogenetically driven sequencing of extremely halophilic archaea reveals strategies for static and dynamic osmo-response.</title>
        <authorList>
            <person name="Becker E.A."/>
            <person name="Seitzer P.M."/>
            <person name="Tritt A."/>
            <person name="Larsen D."/>
            <person name="Krusor M."/>
            <person name="Yao A.I."/>
            <person name="Wu D."/>
            <person name="Madern D."/>
            <person name="Eisen J.A."/>
            <person name="Darling A.E."/>
            <person name="Facciotti M.T."/>
        </authorList>
    </citation>
    <scope>NUCLEOTIDE SEQUENCE [LARGE SCALE GENOMIC DNA]</scope>
    <source>
        <strain evidence="3 4">JCM 14978</strain>
    </source>
</reference>
<dbReference type="InterPro" id="IPR036116">
    <property type="entry name" value="FN3_sf"/>
</dbReference>
<name>M0PJE1_9EURY</name>
<dbReference type="CDD" id="cd00063">
    <property type="entry name" value="FN3"/>
    <property type="match status" value="1"/>
</dbReference>
<feature type="domain" description="Fibronectin type-III" evidence="2">
    <location>
        <begin position="164"/>
        <end position="262"/>
    </location>
</feature>
<dbReference type="EMBL" id="AOJH01000006">
    <property type="protein sequence ID" value="EMA70023.1"/>
    <property type="molecule type" value="Genomic_DNA"/>
</dbReference>
<proteinExistence type="predicted"/>
<dbReference type="STRING" id="1230456.C468_00770"/>
<gene>
    <name evidence="3" type="ORF">C468_00770</name>
</gene>
<dbReference type="InterPro" id="IPR013783">
    <property type="entry name" value="Ig-like_fold"/>
</dbReference>
<sequence length="362" mass="36361">MSKKETTTEKQNGGPVLSRRSVFKTLGAGAAVVTLGSGTATASSDGYGEGGYGVEGYGGPTGTLTVATDGATDVGETTATLDGSLTDLGGALSANVAFEYRNAGDATWTATAVQTLSSTGGFSASLSGLGDGDEYEFRAVATGSDGESTTGSTTAFTTVEHLVSVSTDGATDVGETSATFEGSLPDLGNADSAEVSFEYRDAGSSSWDATATQTLTATGSFSETVTGLASDTDYEFRALAATSDGDSATGSSAAFTTITAERDPAVESFEVSEAGSPNPHAEISVDWIVSDTDADLRAISIWVDGADGTTVRSSETAVGSSNASGSESYRIKKGGGEMYNVTLSVEDDAGNTVSETRSVMSG</sequence>
<evidence type="ECO:0000256" key="1">
    <source>
        <dbReference type="SAM" id="MobiDB-lite"/>
    </source>
</evidence>
<dbReference type="PATRIC" id="fig|1230456.3.peg.138"/>